<feature type="compositionally biased region" description="Pro residues" evidence="1">
    <location>
        <begin position="387"/>
        <end position="403"/>
    </location>
</feature>
<gene>
    <name evidence="3" type="ORF">NP233_g2741</name>
</gene>
<feature type="compositionally biased region" description="Basic residues" evidence="1">
    <location>
        <begin position="29"/>
        <end position="40"/>
    </location>
</feature>
<proteinExistence type="predicted"/>
<keyword evidence="4" id="KW-1185">Reference proteome</keyword>
<dbReference type="Proteomes" id="UP001213000">
    <property type="component" value="Unassembled WGS sequence"/>
</dbReference>
<evidence type="ECO:0000313" key="4">
    <source>
        <dbReference type="Proteomes" id="UP001213000"/>
    </source>
</evidence>
<evidence type="ECO:0000313" key="3">
    <source>
        <dbReference type="EMBL" id="KAJ3572956.1"/>
    </source>
</evidence>
<accession>A0AAD5VYC3</accession>
<dbReference type="AlphaFoldDB" id="A0AAD5VYC3"/>
<feature type="region of interest" description="Disordered" evidence="1">
    <location>
        <begin position="417"/>
        <end position="465"/>
    </location>
</feature>
<feature type="region of interest" description="Disordered" evidence="1">
    <location>
        <begin position="383"/>
        <end position="405"/>
    </location>
</feature>
<sequence length="600" mass="67357">MSEGRWLCLLFRFAFNAIGKWLQVMPTQRKSRQPRLRRRKRDIEQQPTETQGYNHPGFVRTPSQTSNEMQPDPKFHYRARCRQKRLSQDSDVGVAVEDTVDAGPESQIDEEAKGVKETPGSSDEPIEEIKPREYVPRRFSLQPECSSPPRCNHPEARSRTLTEDLLEDPGGLHEQASRSESPSPFFICVNSPVDTVIGPLDAQDRAEVEILLNQHSDMERGTFSSSPDSASSLALTDFGVEPDAMPSDTATQPRLPTPPPVPFQPPIWHCDLRKLLTDFRRHGIKYAVQHVSKETGRSYWDVPQIVPPPPGLVESTGQINAQVMWISRVQVTEFASLEMTYSRGDSYSAEDDSLDVDILRFKDYSKWRDECVVDAWYEVNGQAYRQGPPPGAAPSDPTAPPPQLDEHSARIDEEINVEDESLKGDSSDDSGFSSAGSRPSDLTTVGQDSVEEIPKNTPDEPTSVNDDIEVQCASQPPLEPFSNFPKSLYKSRFCQYASNLSQRQYPRKTRKPRRFFHHLRGCFSVTRLALNTVNSTGQLLEAPETQSIPRQSSPILQFPGSWSEIAIYSPPRKVYTKTPVISPGPSFPGAWRGTPRSNSF</sequence>
<name>A0AAD5VYC3_9AGAR</name>
<keyword evidence="2" id="KW-0732">Signal</keyword>
<evidence type="ECO:0000256" key="2">
    <source>
        <dbReference type="SAM" id="SignalP"/>
    </source>
</evidence>
<feature type="region of interest" description="Disordered" evidence="1">
    <location>
        <begin position="27"/>
        <end position="72"/>
    </location>
</feature>
<feature type="region of interest" description="Disordered" evidence="1">
    <location>
        <begin position="239"/>
        <end position="262"/>
    </location>
</feature>
<protein>
    <submittedName>
        <fullName evidence="3">Uncharacterized protein</fullName>
    </submittedName>
</protein>
<feature type="region of interest" description="Disordered" evidence="1">
    <location>
        <begin position="579"/>
        <end position="600"/>
    </location>
</feature>
<reference evidence="3" key="1">
    <citation type="submission" date="2022-07" db="EMBL/GenBank/DDBJ databases">
        <title>Genome Sequence of Leucocoprinus birnbaumii.</title>
        <authorList>
            <person name="Buettner E."/>
        </authorList>
    </citation>
    <scope>NUCLEOTIDE SEQUENCE</scope>
    <source>
        <strain evidence="3">VT141</strain>
    </source>
</reference>
<feature type="region of interest" description="Disordered" evidence="1">
    <location>
        <begin position="86"/>
        <end position="129"/>
    </location>
</feature>
<feature type="signal peptide" evidence="2">
    <location>
        <begin position="1"/>
        <end position="19"/>
    </location>
</feature>
<dbReference type="EMBL" id="JANIEX010000121">
    <property type="protein sequence ID" value="KAJ3572956.1"/>
    <property type="molecule type" value="Genomic_DNA"/>
</dbReference>
<feature type="chain" id="PRO_5042124432" evidence="2">
    <location>
        <begin position="20"/>
        <end position="600"/>
    </location>
</feature>
<comment type="caution">
    <text evidence="3">The sequence shown here is derived from an EMBL/GenBank/DDBJ whole genome shotgun (WGS) entry which is preliminary data.</text>
</comment>
<evidence type="ECO:0000256" key="1">
    <source>
        <dbReference type="SAM" id="MobiDB-lite"/>
    </source>
</evidence>
<organism evidence="3 4">
    <name type="scientific">Leucocoprinus birnbaumii</name>
    <dbReference type="NCBI Taxonomy" id="56174"/>
    <lineage>
        <taxon>Eukaryota</taxon>
        <taxon>Fungi</taxon>
        <taxon>Dikarya</taxon>
        <taxon>Basidiomycota</taxon>
        <taxon>Agaricomycotina</taxon>
        <taxon>Agaricomycetes</taxon>
        <taxon>Agaricomycetidae</taxon>
        <taxon>Agaricales</taxon>
        <taxon>Agaricineae</taxon>
        <taxon>Agaricaceae</taxon>
        <taxon>Leucocoprinus</taxon>
    </lineage>
</organism>